<evidence type="ECO:0000313" key="3">
    <source>
        <dbReference type="Proteomes" id="UP000075502"/>
    </source>
</evidence>
<proteinExistence type="predicted"/>
<reference evidence="2 3" key="1">
    <citation type="submission" date="2014-02" db="EMBL/GenBank/DDBJ databases">
        <title>The small core and large imbalanced accessory genome model reveals a collaborative survival strategy of Sorangium cellulosum strains in nature.</title>
        <authorList>
            <person name="Han K."/>
            <person name="Peng R."/>
            <person name="Blom J."/>
            <person name="Li Y.-Z."/>
        </authorList>
    </citation>
    <scope>NUCLEOTIDE SEQUENCE [LARGE SCALE GENOMIC DNA]</scope>
    <source>
        <strain evidence="2 3">So0007-03</strain>
    </source>
</reference>
<gene>
    <name evidence="2" type="ORF">BE21_27080</name>
</gene>
<evidence type="ECO:0000313" key="2">
    <source>
        <dbReference type="EMBL" id="KYG07835.1"/>
    </source>
</evidence>
<evidence type="ECO:0000259" key="1">
    <source>
        <dbReference type="PROSITE" id="PS51385"/>
    </source>
</evidence>
<dbReference type="InterPro" id="IPR036652">
    <property type="entry name" value="YjeF_N_dom_sf"/>
</dbReference>
<dbReference type="Proteomes" id="UP000075502">
    <property type="component" value="Unassembled WGS sequence"/>
</dbReference>
<accession>A0A150TT22</accession>
<feature type="non-terminal residue" evidence="2">
    <location>
        <position position="64"/>
    </location>
</feature>
<dbReference type="SUPFAM" id="SSF64153">
    <property type="entry name" value="YjeF N-terminal domain-like"/>
    <property type="match status" value="1"/>
</dbReference>
<dbReference type="Gene3D" id="3.40.50.10260">
    <property type="entry name" value="YjeF N-terminal domain"/>
    <property type="match status" value="1"/>
</dbReference>
<dbReference type="InterPro" id="IPR004443">
    <property type="entry name" value="YjeF_N_dom"/>
</dbReference>
<dbReference type="PROSITE" id="PS51385">
    <property type="entry name" value="YJEF_N"/>
    <property type="match status" value="1"/>
</dbReference>
<name>A0A150TT22_SORCE</name>
<dbReference type="AlphaFoldDB" id="A0A150TT22"/>
<sequence length="64" mass="6475">MIPVLSRAQMRAFDKHAIHHCHVPGVVLMENAGRGAADVISAIIEAGSAAPSGAAALPGHAARP</sequence>
<comment type="caution">
    <text evidence="2">The sequence shown here is derived from an EMBL/GenBank/DDBJ whole genome shotgun (WGS) entry which is preliminary data.</text>
</comment>
<feature type="domain" description="YjeF N-terminal" evidence="1">
    <location>
        <begin position="10"/>
        <end position="64"/>
    </location>
</feature>
<protein>
    <recommendedName>
        <fullName evidence="1">YjeF N-terminal domain-containing protein</fullName>
    </recommendedName>
</protein>
<organism evidence="2 3">
    <name type="scientific">Sorangium cellulosum</name>
    <name type="common">Polyangium cellulosum</name>
    <dbReference type="NCBI Taxonomy" id="56"/>
    <lineage>
        <taxon>Bacteria</taxon>
        <taxon>Pseudomonadati</taxon>
        <taxon>Myxococcota</taxon>
        <taxon>Polyangia</taxon>
        <taxon>Polyangiales</taxon>
        <taxon>Polyangiaceae</taxon>
        <taxon>Sorangium</taxon>
    </lineage>
</organism>
<dbReference type="EMBL" id="JEME01001184">
    <property type="protein sequence ID" value="KYG07835.1"/>
    <property type="molecule type" value="Genomic_DNA"/>
</dbReference>